<organism evidence="2 3">
    <name type="scientific">Polyangium jinanense</name>
    <dbReference type="NCBI Taxonomy" id="2829994"/>
    <lineage>
        <taxon>Bacteria</taxon>
        <taxon>Pseudomonadati</taxon>
        <taxon>Myxococcota</taxon>
        <taxon>Polyangia</taxon>
        <taxon>Polyangiales</taxon>
        <taxon>Polyangiaceae</taxon>
        <taxon>Polyangium</taxon>
    </lineage>
</organism>
<dbReference type="RefSeq" id="WP_272417794.1">
    <property type="nucleotide sequence ID" value="NZ_JAGTJJ010000001.1"/>
</dbReference>
<accession>A0A9X4AP91</accession>
<gene>
    <name evidence="2" type="ORF">KEG57_04580</name>
</gene>
<comment type="caution">
    <text evidence="2">The sequence shown here is derived from an EMBL/GenBank/DDBJ whole genome shotgun (WGS) entry which is preliminary data.</text>
</comment>
<name>A0A9X4AP91_9BACT</name>
<evidence type="ECO:0000313" key="3">
    <source>
        <dbReference type="Proteomes" id="UP001151081"/>
    </source>
</evidence>
<proteinExistence type="predicted"/>
<dbReference type="EMBL" id="JAGTJJ010000001">
    <property type="protein sequence ID" value="MDC3979763.1"/>
    <property type="molecule type" value="Genomic_DNA"/>
</dbReference>
<evidence type="ECO:0000256" key="1">
    <source>
        <dbReference type="SAM" id="MobiDB-lite"/>
    </source>
</evidence>
<dbReference type="Proteomes" id="UP001151081">
    <property type="component" value="Unassembled WGS sequence"/>
</dbReference>
<keyword evidence="3" id="KW-1185">Reference proteome</keyword>
<sequence length="66" mass="6695">MAHDVEAIKGPYGSIGWVQCKSCGWSGAGGDQPPRCPPAAATDPGTGTLDPVDPLDPEPVVKEPAP</sequence>
<feature type="region of interest" description="Disordered" evidence="1">
    <location>
        <begin position="24"/>
        <end position="66"/>
    </location>
</feature>
<evidence type="ECO:0000313" key="2">
    <source>
        <dbReference type="EMBL" id="MDC3979763.1"/>
    </source>
</evidence>
<dbReference type="AlphaFoldDB" id="A0A9X4AP91"/>
<protein>
    <submittedName>
        <fullName evidence="2">Uncharacterized protein</fullName>
    </submittedName>
</protein>
<reference evidence="2 3" key="1">
    <citation type="submission" date="2021-04" db="EMBL/GenBank/DDBJ databases">
        <title>Genome analysis of Polyangium sp.</title>
        <authorList>
            <person name="Li Y."/>
            <person name="Wang J."/>
        </authorList>
    </citation>
    <scope>NUCLEOTIDE SEQUENCE [LARGE SCALE GENOMIC DNA]</scope>
    <source>
        <strain evidence="2 3">SDU14</strain>
    </source>
</reference>